<sequence>MLDQFSGFKKELQEILNLNNIGVKIQKERYRRDRKDWIFDTLKGAFINDENDILINLLDNYLDKTEPIAGDYGSWGDLLNFQNYIRNSDIPYYNKSKLYFFTAAIAAQQIEFGLIKTDESIPYLYEFVKEFFILSEENSILLSVNGYIYEKYSLTGIIKIKSIKGKISIQVFKKEKNTSEIIEKLSNIYGWNSQSLAMNNNSKYNSFWGLSKFEIYGYFHSIKSNNYNMSFQSFIESVYPIWLPKSLGITTSFYCNARCAHCYNASSPENKKKFIEWKQIKSNITEWVSMGLNEVGISGGEPFQFPDELVELVQELKNLKIEKIIPFSNGFLGKDDLKLCNILKQLKSVGFGNNAEDHVKISTGQFHLPFISVEHILNFAKRHYEIIGNKCLFDIEVLENNEYLKDIISKAKEYNIAHIIEWKYRSKFSKSGRAKSLLKINNLTEPKLNDLKCPVRNRAAVYPDSGWVYCTGTIYPKKHISFSKLEELSIYEIFAKAHFDDKFIFLSLGSFEDYLKYKNSNIEDHKFKMDNNSTPCSICSKVYS</sequence>
<evidence type="ECO:0000256" key="5">
    <source>
        <dbReference type="ARBA" id="ARBA00023014"/>
    </source>
</evidence>
<comment type="cofactor">
    <cofactor evidence="1">
        <name>[4Fe-4S] cluster</name>
        <dbReference type="ChEBI" id="CHEBI:49883"/>
    </cofactor>
</comment>
<dbReference type="OrthoDB" id="9792276at2"/>
<dbReference type="GO" id="GO:0003824">
    <property type="term" value="F:catalytic activity"/>
    <property type="evidence" value="ECO:0007669"/>
    <property type="project" value="InterPro"/>
</dbReference>
<comment type="caution">
    <text evidence="7">The sequence shown here is derived from an EMBL/GenBank/DDBJ whole genome shotgun (WGS) entry which is preliminary data.</text>
</comment>
<dbReference type="InterPro" id="IPR058240">
    <property type="entry name" value="rSAM_sf"/>
</dbReference>
<dbReference type="InterPro" id="IPR013785">
    <property type="entry name" value="Aldolase_TIM"/>
</dbReference>
<name>A0A6N6W0L1_9BACT</name>
<keyword evidence="2" id="KW-0949">S-adenosyl-L-methionine</keyword>
<dbReference type="SUPFAM" id="SSF102114">
    <property type="entry name" value="Radical SAM enzymes"/>
    <property type="match status" value="1"/>
</dbReference>
<evidence type="ECO:0000256" key="3">
    <source>
        <dbReference type="ARBA" id="ARBA00022723"/>
    </source>
</evidence>
<dbReference type="GO" id="GO:0051536">
    <property type="term" value="F:iron-sulfur cluster binding"/>
    <property type="evidence" value="ECO:0007669"/>
    <property type="project" value="UniProtKB-KW"/>
</dbReference>
<evidence type="ECO:0000259" key="6">
    <source>
        <dbReference type="PROSITE" id="PS51918"/>
    </source>
</evidence>
<dbReference type="PROSITE" id="PS51918">
    <property type="entry name" value="RADICAL_SAM"/>
    <property type="match status" value="1"/>
</dbReference>
<evidence type="ECO:0000256" key="1">
    <source>
        <dbReference type="ARBA" id="ARBA00001966"/>
    </source>
</evidence>
<dbReference type="InterPro" id="IPR050377">
    <property type="entry name" value="Radical_SAM_PqqE_MftC-like"/>
</dbReference>
<feature type="domain" description="Radical SAM core" evidence="6">
    <location>
        <begin position="241"/>
        <end position="464"/>
    </location>
</feature>
<evidence type="ECO:0000313" key="7">
    <source>
        <dbReference type="EMBL" id="KAB8040838.1"/>
    </source>
</evidence>
<keyword evidence="3" id="KW-0479">Metal-binding</keyword>
<dbReference type="Pfam" id="PF04055">
    <property type="entry name" value="Radical_SAM"/>
    <property type="match status" value="1"/>
</dbReference>
<organism evidence="7 8">
    <name type="scientific">Silvanigrella paludirubra</name>
    <dbReference type="NCBI Taxonomy" id="2499159"/>
    <lineage>
        <taxon>Bacteria</taxon>
        <taxon>Pseudomonadati</taxon>
        <taxon>Bdellovibrionota</taxon>
        <taxon>Oligoflexia</taxon>
        <taxon>Silvanigrellales</taxon>
        <taxon>Silvanigrellaceae</taxon>
        <taxon>Silvanigrella</taxon>
    </lineage>
</organism>
<gene>
    <name evidence="7" type="ORF">GCL60_02610</name>
</gene>
<accession>A0A6N6W0L1</accession>
<keyword evidence="8" id="KW-1185">Reference proteome</keyword>
<keyword evidence="5" id="KW-0411">Iron-sulfur</keyword>
<dbReference type="InterPro" id="IPR007197">
    <property type="entry name" value="rSAM"/>
</dbReference>
<protein>
    <submittedName>
        <fullName evidence="7">Radical SAM protein</fullName>
    </submittedName>
</protein>
<evidence type="ECO:0000313" key="8">
    <source>
        <dbReference type="Proteomes" id="UP000437748"/>
    </source>
</evidence>
<dbReference type="RefSeq" id="WP_153418357.1">
    <property type="nucleotide sequence ID" value="NZ_WFLM01000001.1"/>
</dbReference>
<keyword evidence="4" id="KW-0408">Iron</keyword>
<dbReference type="Proteomes" id="UP000437748">
    <property type="component" value="Unassembled WGS sequence"/>
</dbReference>
<dbReference type="CDD" id="cd01335">
    <property type="entry name" value="Radical_SAM"/>
    <property type="match status" value="1"/>
</dbReference>
<proteinExistence type="predicted"/>
<dbReference type="GO" id="GO:0046872">
    <property type="term" value="F:metal ion binding"/>
    <property type="evidence" value="ECO:0007669"/>
    <property type="project" value="UniProtKB-KW"/>
</dbReference>
<dbReference type="PANTHER" id="PTHR11228">
    <property type="entry name" value="RADICAL SAM DOMAIN PROTEIN"/>
    <property type="match status" value="1"/>
</dbReference>
<dbReference type="AlphaFoldDB" id="A0A6N6W0L1"/>
<dbReference type="SFLD" id="SFLDS00029">
    <property type="entry name" value="Radical_SAM"/>
    <property type="match status" value="1"/>
</dbReference>
<dbReference type="Gene3D" id="3.20.20.70">
    <property type="entry name" value="Aldolase class I"/>
    <property type="match status" value="1"/>
</dbReference>
<evidence type="ECO:0000256" key="4">
    <source>
        <dbReference type="ARBA" id="ARBA00023004"/>
    </source>
</evidence>
<reference evidence="7 8" key="1">
    <citation type="submission" date="2019-10" db="EMBL/GenBank/DDBJ databases">
        <title>New species of Slilvanegrellaceae.</title>
        <authorList>
            <person name="Pitt A."/>
            <person name="Hahn M.W."/>
        </authorList>
    </citation>
    <scope>NUCLEOTIDE SEQUENCE [LARGE SCALE GENOMIC DNA]</scope>
    <source>
        <strain evidence="7 8">SP-Ram-0.45-NSY-1</strain>
    </source>
</reference>
<dbReference type="PANTHER" id="PTHR11228:SF7">
    <property type="entry name" value="PQQA PEPTIDE CYCLASE"/>
    <property type="match status" value="1"/>
</dbReference>
<dbReference type="EMBL" id="WFLM01000001">
    <property type="protein sequence ID" value="KAB8040838.1"/>
    <property type="molecule type" value="Genomic_DNA"/>
</dbReference>
<evidence type="ECO:0000256" key="2">
    <source>
        <dbReference type="ARBA" id="ARBA00022691"/>
    </source>
</evidence>